<dbReference type="InterPro" id="IPR021133">
    <property type="entry name" value="HEAT_type_2"/>
</dbReference>
<dbReference type="Gene3D" id="1.25.10.10">
    <property type="entry name" value="Leucine-rich Repeat Variant"/>
    <property type="match status" value="2"/>
</dbReference>
<comment type="caution">
    <text evidence="3">The sequence shown here is derived from an EMBL/GenBank/DDBJ whole genome shotgun (WGS) entry which is preliminary data.</text>
</comment>
<dbReference type="PANTHER" id="PTHR15599">
    <property type="entry name" value="RTDR1"/>
    <property type="match status" value="1"/>
</dbReference>
<protein>
    <recommendedName>
        <fullName evidence="5">Radial spoke head 14 homolog</fullName>
    </recommendedName>
</protein>
<keyword evidence="4" id="KW-1185">Reference proteome</keyword>
<gene>
    <name evidence="3" type="ORF">CHS0354_020166</name>
</gene>
<evidence type="ECO:0000313" key="4">
    <source>
        <dbReference type="Proteomes" id="UP001195483"/>
    </source>
</evidence>
<dbReference type="SUPFAM" id="SSF48371">
    <property type="entry name" value="ARM repeat"/>
    <property type="match status" value="1"/>
</dbReference>
<evidence type="ECO:0008006" key="5">
    <source>
        <dbReference type="Google" id="ProtNLM"/>
    </source>
</evidence>
<dbReference type="EMBL" id="JAEAOA010001226">
    <property type="protein sequence ID" value="KAK3585445.1"/>
    <property type="molecule type" value="Genomic_DNA"/>
</dbReference>
<dbReference type="PROSITE" id="PS50077">
    <property type="entry name" value="HEAT_REPEAT"/>
    <property type="match status" value="1"/>
</dbReference>
<dbReference type="PROSITE" id="PS50176">
    <property type="entry name" value="ARM_REPEAT"/>
    <property type="match status" value="1"/>
</dbReference>
<evidence type="ECO:0000256" key="2">
    <source>
        <dbReference type="PROSITE-ProRule" id="PRU00259"/>
    </source>
</evidence>
<dbReference type="AlphaFoldDB" id="A0AAE0S5R8"/>
<proteinExistence type="predicted"/>
<dbReference type="SMART" id="SM00185">
    <property type="entry name" value="ARM"/>
    <property type="match status" value="2"/>
</dbReference>
<dbReference type="InterPro" id="IPR000225">
    <property type="entry name" value="Armadillo"/>
</dbReference>
<dbReference type="InterPro" id="IPR042856">
    <property type="entry name" value="RSP14"/>
</dbReference>
<dbReference type="InterPro" id="IPR011989">
    <property type="entry name" value="ARM-like"/>
</dbReference>
<organism evidence="3 4">
    <name type="scientific">Potamilus streckersoni</name>
    <dbReference type="NCBI Taxonomy" id="2493646"/>
    <lineage>
        <taxon>Eukaryota</taxon>
        <taxon>Metazoa</taxon>
        <taxon>Spiralia</taxon>
        <taxon>Lophotrochozoa</taxon>
        <taxon>Mollusca</taxon>
        <taxon>Bivalvia</taxon>
        <taxon>Autobranchia</taxon>
        <taxon>Heteroconchia</taxon>
        <taxon>Palaeoheterodonta</taxon>
        <taxon>Unionida</taxon>
        <taxon>Unionoidea</taxon>
        <taxon>Unionidae</taxon>
        <taxon>Ambleminae</taxon>
        <taxon>Lampsilini</taxon>
        <taxon>Potamilus</taxon>
    </lineage>
</organism>
<dbReference type="PANTHER" id="PTHR15599:SF1">
    <property type="entry name" value="RADIAL SPOKE HEAD 14 HOMOLOG"/>
    <property type="match status" value="1"/>
</dbReference>
<dbReference type="InterPro" id="IPR016024">
    <property type="entry name" value="ARM-type_fold"/>
</dbReference>
<feature type="repeat" description="ARM" evidence="2">
    <location>
        <begin position="272"/>
        <end position="314"/>
    </location>
</feature>
<accession>A0AAE0S5R8</accession>
<evidence type="ECO:0000256" key="1">
    <source>
        <dbReference type="PROSITE-ProRule" id="PRU00103"/>
    </source>
</evidence>
<dbReference type="Pfam" id="PF13646">
    <property type="entry name" value="HEAT_2"/>
    <property type="match status" value="1"/>
</dbReference>
<evidence type="ECO:0000313" key="3">
    <source>
        <dbReference type="EMBL" id="KAK3585445.1"/>
    </source>
</evidence>
<feature type="repeat" description="HEAT" evidence="1">
    <location>
        <begin position="273"/>
        <end position="309"/>
    </location>
</feature>
<sequence length="383" mass="42611">MALTVISAKYPPHIDPTKTPLAYGSRALPRLRELNDKTLLVRQRAVMALCDHLHDPEHIAEAFRVDMESSGDDIGIAESLKKLLSDPDITVRQKSTECLFVIAGHAIGRNAFLEHGIIPVISKLFDDKEDIARKNSHMAIEMLSETPQGAEGIVTAELVPILVKKLKEEVDEIKELILDTLHFCLRIDSDKALKSGAMEVFTELLQHSSPVIRAKAARDIMDLRKYRVVVLDWLQCIEHLKSDEYQKEVLAKEALKDYCVTLEGKDKAVEVEAIPALISLLKDESPDVRANAAGALMTITITTRGKYTAIKSDGIQPLVDLVDDPTSEVRAYVLKVLTCLSEAPEGRQILLNHVDKIKQRTKDTIPAVARAAEIAVRVIEWKP</sequence>
<name>A0AAE0S5R8_9BIVA</name>
<dbReference type="Proteomes" id="UP001195483">
    <property type="component" value="Unassembled WGS sequence"/>
</dbReference>
<reference evidence="3" key="2">
    <citation type="journal article" date="2021" name="Genome Biol. Evol.">
        <title>Developing a high-quality reference genome for a parasitic bivalve with doubly uniparental inheritance (Bivalvia: Unionida).</title>
        <authorList>
            <person name="Smith C.H."/>
        </authorList>
    </citation>
    <scope>NUCLEOTIDE SEQUENCE</scope>
    <source>
        <strain evidence="3">CHS0354</strain>
        <tissue evidence="3">Mantle</tissue>
    </source>
</reference>
<reference evidence="3" key="1">
    <citation type="journal article" date="2021" name="Genome Biol. Evol.">
        <title>A High-Quality Reference Genome for a Parasitic Bivalve with Doubly Uniparental Inheritance (Bivalvia: Unionida).</title>
        <authorList>
            <person name="Smith C.H."/>
        </authorList>
    </citation>
    <scope>NUCLEOTIDE SEQUENCE</scope>
    <source>
        <strain evidence="3">CHS0354</strain>
    </source>
</reference>
<reference evidence="3" key="3">
    <citation type="submission" date="2023-05" db="EMBL/GenBank/DDBJ databases">
        <authorList>
            <person name="Smith C.H."/>
        </authorList>
    </citation>
    <scope>NUCLEOTIDE SEQUENCE</scope>
    <source>
        <strain evidence="3">CHS0354</strain>
        <tissue evidence="3">Mantle</tissue>
    </source>
</reference>